<evidence type="ECO:0000256" key="3">
    <source>
        <dbReference type="ARBA" id="ARBA00012918"/>
    </source>
</evidence>
<dbReference type="NCBIfam" id="TIGR03814">
    <property type="entry name" value="Gln_ase"/>
    <property type="match status" value="1"/>
</dbReference>
<comment type="catalytic activity">
    <reaction evidence="5 6">
        <text>L-glutamine + H2O = L-glutamate + NH4(+)</text>
        <dbReference type="Rhea" id="RHEA:15889"/>
        <dbReference type="ChEBI" id="CHEBI:15377"/>
        <dbReference type="ChEBI" id="CHEBI:28938"/>
        <dbReference type="ChEBI" id="CHEBI:29985"/>
        <dbReference type="ChEBI" id="CHEBI:58359"/>
        <dbReference type="EC" id="3.5.1.2"/>
    </reaction>
</comment>
<reference evidence="8 9" key="1">
    <citation type="submission" date="2016-11" db="EMBL/GenBank/DDBJ databases">
        <authorList>
            <person name="Jaros S."/>
            <person name="Januszkiewicz K."/>
            <person name="Wedrychowicz H."/>
        </authorList>
    </citation>
    <scope>NUCLEOTIDE SEQUENCE [LARGE SCALE GENOMIC DNA]</scope>
    <source>
        <strain evidence="8 9">DSM 26897</strain>
    </source>
</reference>
<organism evidence="8 9">
    <name type="scientific">Cnuella takakiae</name>
    <dbReference type="NCBI Taxonomy" id="1302690"/>
    <lineage>
        <taxon>Bacteria</taxon>
        <taxon>Pseudomonadati</taxon>
        <taxon>Bacteroidota</taxon>
        <taxon>Chitinophagia</taxon>
        <taxon>Chitinophagales</taxon>
        <taxon>Chitinophagaceae</taxon>
        <taxon>Cnuella</taxon>
    </lineage>
</organism>
<keyword evidence="7" id="KW-0732">Signal</keyword>
<dbReference type="PANTHER" id="PTHR12544">
    <property type="entry name" value="GLUTAMINASE"/>
    <property type="match status" value="1"/>
</dbReference>
<keyword evidence="9" id="KW-1185">Reference proteome</keyword>
<evidence type="ECO:0000256" key="4">
    <source>
        <dbReference type="ARBA" id="ARBA00022801"/>
    </source>
</evidence>
<dbReference type="HAMAP" id="MF_00313">
    <property type="entry name" value="Glutaminase"/>
    <property type="match status" value="1"/>
</dbReference>
<feature type="signal peptide" evidence="7">
    <location>
        <begin position="1"/>
        <end position="28"/>
    </location>
</feature>
<evidence type="ECO:0000256" key="7">
    <source>
        <dbReference type="SAM" id="SignalP"/>
    </source>
</evidence>
<feature type="binding site" evidence="6">
    <location>
        <position position="112"/>
    </location>
    <ligand>
        <name>substrate</name>
    </ligand>
</feature>
<feature type="binding site" evidence="6">
    <location>
        <position position="290"/>
    </location>
    <ligand>
        <name>substrate</name>
    </ligand>
</feature>
<dbReference type="FunFam" id="3.40.710.10:FF:000005">
    <property type="entry name" value="Glutaminase"/>
    <property type="match status" value="1"/>
</dbReference>
<sequence>MKKNLFFTRLSTYAWIFLLLASTTNAGAQSRSKNAVKTVANTQVPSGMSSGVIDAAIETAYLKYRGLKDGKNADYIPVLAEVNPELFGISMVTLDGKVYGKGDTSSRFSIQSISKVFTMARVIEEQGPKALMEKIGVDATGLKFNSIAAIELRKGKEINPLVNPGAIAATSMIGGATYDEKWNNILQTMSDFAGRELAVNEPVYKSEAATNQRNQAIAMLLSAYERLYFDPAQSTDIYTRQCAVNVDARDLAIMAATLANGGTNPVTGKRVVAAETVSHTLAVMATAGLYDDSGIWLFNVGLPGKSGVGGGIIAVAPGKFGIAAFSPRLDEAGNSVRAQKSITEVVNLLKANQFLVEPRAPKLAVSQVSQ</sequence>
<comment type="subunit">
    <text evidence="2 6">Homotetramer.</text>
</comment>
<dbReference type="InterPro" id="IPR015868">
    <property type="entry name" value="Glutaminase"/>
</dbReference>
<dbReference type="EMBL" id="FQUO01000004">
    <property type="protein sequence ID" value="SHE98987.1"/>
    <property type="molecule type" value="Genomic_DNA"/>
</dbReference>
<dbReference type="InterPro" id="IPR012338">
    <property type="entry name" value="Beta-lactam/transpept-like"/>
</dbReference>
<dbReference type="GO" id="GO:0006537">
    <property type="term" value="P:glutamate biosynthetic process"/>
    <property type="evidence" value="ECO:0007669"/>
    <property type="project" value="TreeGrafter"/>
</dbReference>
<accession>A0A1M4XZI8</accession>
<dbReference type="SUPFAM" id="SSF56601">
    <property type="entry name" value="beta-lactamase/transpeptidase-like"/>
    <property type="match status" value="1"/>
</dbReference>
<feature type="binding site" evidence="6">
    <location>
        <position position="163"/>
    </location>
    <ligand>
        <name>substrate</name>
    </ligand>
</feature>
<evidence type="ECO:0000256" key="6">
    <source>
        <dbReference type="HAMAP-Rule" id="MF_00313"/>
    </source>
</evidence>
<dbReference type="EC" id="3.5.1.2" evidence="3 6"/>
<feature type="chain" id="PRO_5011979434" description="Glutaminase" evidence="7">
    <location>
        <begin position="29"/>
        <end position="370"/>
    </location>
</feature>
<dbReference type="Pfam" id="PF04960">
    <property type="entry name" value="Glutaminase"/>
    <property type="match status" value="1"/>
</dbReference>
<dbReference type="GO" id="GO:0004359">
    <property type="term" value="F:glutaminase activity"/>
    <property type="evidence" value="ECO:0007669"/>
    <property type="project" value="UniProtKB-UniRule"/>
</dbReference>
<proteinExistence type="inferred from homology"/>
<evidence type="ECO:0000313" key="9">
    <source>
        <dbReference type="Proteomes" id="UP000184368"/>
    </source>
</evidence>
<evidence type="ECO:0000256" key="2">
    <source>
        <dbReference type="ARBA" id="ARBA00011881"/>
    </source>
</evidence>
<feature type="binding site" evidence="6">
    <location>
        <position position="238"/>
    </location>
    <ligand>
        <name>substrate</name>
    </ligand>
</feature>
<evidence type="ECO:0000256" key="5">
    <source>
        <dbReference type="ARBA" id="ARBA00049534"/>
    </source>
</evidence>
<dbReference type="RefSeq" id="WP_083596403.1">
    <property type="nucleotide sequence ID" value="NZ_FQUO01000004.1"/>
</dbReference>
<keyword evidence="6" id="KW-0007">Acetylation</keyword>
<feature type="binding site" evidence="6">
    <location>
        <position position="207"/>
    </location>
    <ligand>
        <name>substrate</name>
    </ligand>
</feature>
<name>A0A1M4XZI8_9BACT</name>
<protein>
    <recommendedName>
        <fullName evidence="3 6">Glutaminase</fullName>
        <ecNumber evidence="3 6">3.5.1.2</ecNumber>
    </recommendedName>
</protein>
<feature type="binding site" evidence="6">
    <location>
        <position position="308"/>
    </location>
    <ligand>
        <name>substrate</name>
    </ligand>
</feature>
<dbReference type="STRING" id="1302690.BUE76_14680"/>
<dbReference type="AlphaFoldDB" id="A0A1M4XZI8"/>
<comment type="similarity">
    <text evidence="1 6">Belongs to the glutaminase family.</text>
</comment>
<dbReference type="Proteomes" id="UP000184368">
    <property type="component" value="Unassembled WGS sequence"/>
</dbReference>
<keyword evidence="4 6" id="KW-0378">Hydrolase</keyword>
<dbReference type="Gene3D" id="3.40.710.10">
    <property type="entry name" value="DD-peptidase/beta-lactamase superfamily"/>
    <property type="match status" value="1"/>
</dbReference>
<dbReference type="GO" id="GO:0006543">
    <property type="term" value="P:L-glutamine catabolic process"/>
    <property type="evidence" value="ECO:0007669"/>
    <property type="project" value="TreeGrafter"/>
</dbReference>
<dbReference type="PANTHER" id="PTHR12544:SF48">
    <property type="entry name" value="GLUTAMINASE 1"/>
    <property type="match status" value="1"/>
</dbReference>
<evidence type="ECO:0000256" key="1">
    <source>
        <dbReference type="ARBA" id="ARBA00011076"/>
    </source>
</evidence>
<dbReference type="NCBIfam" id="NF009020">
    <property type="entry name" value="PRK12356.1"/>
    <property type="match status" value="1"/>
</dbReference>
<gene>
    <name evidence="6" type="primary">glsA</name>
    <name evidence="8" type="ORF">SAMN05444008_104101</name>
</gene>
<evidence type="ECO:0000313" key="8">
    <source>
        <dbReference type="EMBL" id="SHE98987.1"/>
    </source>
</evidence>
<feature type="binding site" evidence="6">
    <location>
        <position position="214"/>
    </location>
    <ligand>
        <name>substrate</name>
    </ligand>
</feature>